<dbReference type="OrthoDB" id="5511210at2759"/>
<organism evidence="6 7">
    <name type="scientific">Drechslerella stenobrocha 248</name>
    <dbReference type="NCBI Taxonomy" id="1043628"/>
    <lineage>
        <taxon>Eukaryota</taxon>
        <taxon>Fungi</taxon>
        <taxon>Dikarya</taxon>
        <taxon>Ascomycota</taxon>
        <taxon>Pezizomycotina</taxon>
        <taxon>Orbiliomycetes</taxon>
        <taxon>Orbiliales</taxon>
        <taxon>Orbiliaceae</taxon>
        <taxon>Drechslerella</taxon>
    </lineage>
</organism>
<dbReference type="Pfam" id="PF00011">
    <property type="entry name" value="HSP20"/>
    <property type="match status" value="1"/>
</dbReference>
<proteinExistence type="inferred from homology"/>
<gene>
    <name evidence="6" type="ORF">DRE_03473</name>
</gene>
<evidence type="ECO:0000256" key="3">
    <source>
        <dbReference type="RuleBase" id="RU003616"/>
    </source>
</evidence>
<feature type="compositionally biased region" description="Basic and acidic residues" evidence="4">
    <location>
        <begin position="1"/>
        <end position="13"/>
    </location>
</feature>
<sequence>MTKNYQDKPEAEKMASPNPQSPQEQVMEFINTLGEHMEEAFSQATSSQTEKGDHYPTSEANAPAQSSNPPTYDQTEKSGESSANASREPQERCDRDQSRSSGSKGREQDQNPWVNMVNMFTEGLANSAPQHPGMPFGPGAWRGRGRGFGFGGRGSYHGPWGWNSNNRGPWGRHHHRGWQRDSTGGCEQDFTPAVDLFDTPDSFVVHIALPGALKQDLGINYDFDSAELQISGVVHRPGDEEFQKYLVDGERRVGAFERKVKLESNGKTVPVDADGITAKLENGLLEVTVPKLRKADEPEKKKIIIE</sequence>
<feature type="region of interest" description="Disordered" evidence="4">
    <location>
        <begin position="1"/>
        <end position="113"/>
    </location>
</feature>
<feature type="compositionally biased region" description="Polar residues" evidence="4">
    <location>
        <begin position="58"/>
        <end position="73"/>
    </location>
</feature>
<reference evidence="6 7" key="1">
    <citation type="submission" date="2013-05" db="EMBL/GenBank/DDBJ databases">
        <title>Drechslerella stenobrocha genome reveals carnivorous origination and mechanical trapping mechanism of predatory fungi.</title>
        <authorList>
            <person name="Liu X."/>
            <person name="Zhang W."/>
            <person name="Liu K."/>
        </authorList>
    </citation>
    <scope>NUCLEOTIDE SEQUENCE [LARGE SCALE GENOMIC DNA]</scope>
    <source>
        <strain evidence="6 7">248</strain>
    </source>
</reference>
<evidence type="ECO:0000256" key="2">
    <source>
        <dbReference type="PROSITE-ProRule" id="PRU00285"/>
    </source>
</evidence>
<protein>
    <recommendedName>
        <fullName evidence="5">SHSP domain-containing protein</fullName>
    </recommendedName>
</protein>
<keyword evidence="7" id="KW-1185">Reference proteome</keyword>
<evidence type="ECO:0000256" key="4">
    <source>
        <dbReference type="SAM" id="MobiDB-lite"/>
    </source>
</evidence>
<dbReference type="InterPro" id="IPR002068">
    <property type="entry name" value="A-crystallin/Hsp20_dom"/>
</dbReference>
<dbReference type="InterPro" id="IPR031107">
    <property type="entry name" value="Small_HSP"/>
</dbReference>
<dbReference type="HOGENOM" id="CLU_863245_0_0_1"/>
<feature type="compositionally biased region" description="Basic and acidic residues" evidence="4">
    <location>
        <begin position="88"/>
        <end position="109"/>
    </location>
</feature>
<evidence type="ECO:0000313" key="7">
    <source>
        <dbReference type="Proteomes" id="UP000024837"/>
    </source>
</evidence>
<evidence type="ECO:0000256" key="1">
    <source>
        <dbReference type="ARBA" id="ARBA00023016"/>
    </source>
</evidence>
<dbReference type="InterPro" id="IPR008978">
    <property type="entry name" value="HSP20-like_chaperone"/>
</dbReference>
<keyword evidence="1" id="KW-0346">Stress response</keyword>
<evidence type="ECO:0000313" key="6">
    <source>
        <dbReference type="EMBL" id="EWC47104.1"/>
    </source>
</evidence>
<comment type="similarity">
    <text evidence="2 3">Belongs to the small heat shock protein (HSP20) family.</text>
</comment>
<dbReference type="Gene3D" id="2.60.40.790">
    <property type="match status" value="1"/>
</dbReference>
<dbReference type="PANTHER" id="PTHR11527">
    <property type="entry name" value="HEAT-SHOCK PROTEIN 20 FAMILY MEMBER"/>
    <property type="match status" value="1"/>
</dbReference>
<name>W7HUE8_9PEZI</name>
<dbReference type="Proteomes" id="UP000024837">
    <property type="component" value="Unassembled WGS sequence"/>
</dbReference>
<dbReference type="SUPFAM" id="SSF49764">
    <property type="entry name" value="HSP20-like chaperones"/>
    <property type="match status" value="1"/>
</dbReference>
<accession>W7HUE8</accession>
<dbReference type="PROSITE" id="PS01031">
    <property type="entry name" value="SHSP"/>
    <property type="match status" value="1"/>
</dbReference>
<dbReference type="CDD" id="cd06464">
    <property type="entry name" value="ACD_sHsps-like"/>
    <property type="match status" value="1"/>
</dbReference>
<dbReference type="AlphaFoldDB" id="W7HUE8"/>
<evidence type="ECO:0000259" key="5">
    <source>
        <dbReference type="PROSITE" id="PS01031"/>
    </source>
</evidence>
<feature type="domain" description="SHSP" evidence="5">
    <location>
        <begin position="185"/>
        <end position="306"/>
    </location>
</feature>
<dbReference type="EMBL" id="KI966412">
    <property type="protein sequence ID" value="EWC47104.1"/>
    <property type="molecule type" value="Genomic_DNA"/>
</dbReference>